<dbReference type="Pfam" id="PF00069">
    <property type="entry name" value="Pkinase"/>
    <property type="match status" value="1"/>
</dbReference>
<organism evidence="2 3">
    <name type="scientific">Quillaja saponaria</name>
    <name type="common">Soap bark tree</name>
    <dbReference type="NCBI Taxonomy" id="32244"/>
    <lineage>
        <taxon>Eukaryota</taxon>
        <taxon>Viridiplantae</taxon>
        <taxon>Streptophyta</taxon>
        <taxon>Embryophyta</taxon>
        <taxon>Tracheophyta</taxon>
        <taxon>Spermatophyta</taxon>
        <taxon>Magnoliopsida</taxon>
        <taxon>eudicotyledons</taxon>
        <taxon>Gunneridae</taxon>
        <taxon>Pentapetalae</taxon>
        <taxon>rosids</taxon>
        <taxon>fabids</taxon>
        <taxon>Fabales</taxon>
        <taxon>Quillajaceae</taxon>
        <taxon>Quillaja</taxon>
    </lineage>
</organism>
<dbReference type="KEGG" id="qsa:O6P43_032395"/>
<evidence type="ECO:0000259" key="1">
    <source>
        <dbReference type="PROSITE" id="PS50011"/>
    </source>
</evidence>
<dbReference type="GO" id="GO:0007165">
    <property type="term" value="P:signal transduction"/>
    <property type="evidence" value="ECO:0007669"/>
    <property type="project" value="TreeGrafter"/>
</dbReference>
<dbReference type="Gene3D" id="1.10.510.10">
    <property type="entry name" value="Transferase(Phosphotransferase) domain 1"/>
    <property type="match status" value="1"/>
</dbReference>
<dbReference type="PANTHER" id="PTHR48011:SF56">
    <property type="entry name" value="PROTEIN KINASE DOMAIN-CONTAINING PROTEIN"/>
    <property type="match status" value="1"/>
</dbReference>
<comment type="caution">
    <text evidence="2">The sequence shown here is derived from an EMBL/GenBank/DDBJ whole genome shotgun (WGS) entry which is preliminary data.</text>
</comment>
<dbReference type="AlphaFoldDB" id="A0AAD7KMV5"/>
<dbReference type="GO" id="GO:0004672">
    <property type="term" value="F:protein kinase activity"/>
    <property type="evidence" value="ECO:0007669"/>
    <property type="project" value="InterPro"/>
</dbReference>
<keyword evidence="2" id="KW-0418">Kinase</keyword>
<accession>A0AAD7KMV5</accession>
<evidence type="ECO:0000313" key="2">
    <source>
        <dbReference type="EMBL" id="KAJ7942768.1"/>
    </source>
</evidence>
<dbReference type="GO" id="GO:0005524">
    <property type="term" value="F:ATP binding"/>
    <property type="evidence" value="ECO:0007669"/>
    <property type="project" value="InterPro"/>
</dbReference>
<keyword evidence="3" id="KW-1185">Reference proteome</keyword>
<evidence type="ECO:0000313" key="3">
    <source>
        <dbReference type="Proteomes" id="UP001163823"/>
    </source>
</evidence>
<gene>
    <name evidence="2" type="ORF">O6P43_032395</name>
</gene>
<protein>
    <submittedName>
        <fullName evidence="2">Mitogen-activated protein kinase kinase</fullName>
    </submittedName>
</protein>
<name>A0AAD7KMV5_QUISA</name>
<proteinExistence type="predicted"/>
<dbReference type="InterPro" id="IPR052751">
    <property type="entry name" value="Plant_MAPKKK"/>
</dbReference>
<dbReference type="PROSITE" id="PS50011">
    <property type="entry name" value="PROTEIN_KINASE_DOM"/>
    <property type="match status" value="1"/>
</dbReference>
<dbReference type="SMART" id="SM00220">
    <property type="entry name" value="S_TKc"/>
    <property type="match status" value="1"/>
</dbReference>
<dbReference type="PANTHER" id="PTHR48011">
    <property type="entry name" value="CCR4-NOT TRANSCRIPTIONAL COMPLEX SUBUNIT CAF120-RELATED"/>
    <property type="match status" value="1"/>
</dbReference>
<dbReference type="PROSITE" id="PS00108">
    <property type="entry name" value="PROTEIN_KINASE_ST"/>
    <property type="match status" value="1"/>
</dbReference>
<reference evidence="2" key="1">
    <citation type="journal article" date="2023" name="Science">
        <title>Elucidation of the pathway for biosynthesis of saponin adjuvants from the soapbark tree.</title>
        <authorList>
            <person name="Reed J."/>
            <person name="Orme A."/>
            <person name="El-Demerdash A."/>
            <person name="Owen C."/>
            <person name="Martin L.B.B."/>
            <person name="Misra R.C."/>
            <person name="Kikuchi S."/>
            <person name="Rejzek M."/>
            <person name="Martin A.C."/>
            <person name="Harkess A."/>
            <person name="Leebens-Mack J."/>
            <person name="Louveau T."/>
            <person name="Stephenson M.J."/>
            <person name="Osbourn A."/>
        </authorList>
    </citation>
    <scope>NUCLEOTIDE SEQUENCE</scope>
    <source>
        <strain evidence="2">S10</strain>
    </source>
</reference>
<dbReference type="EMBL" id="JARAOO010000014">
    <property type="protein sequence ID" value="KAJ7942768.1"/>
    <property type="molecule type" value="Genomic_DNA"/>
</dbReference>
<dbReference type="InterPro" id="IPR008271">
    <property type="entry name" value="Ser/Thr_kinase_AS"/>
</dbReference>
<dbReference type="SUPFAM" id="SSF56112">
    <property type="entry name" value="Protein kinase-like (PK-like)"/>
    <property type="match status" value="1"/>
</dbReference>
<feature type="domain" description="Protein kinase" evidence="1">
    <location>
        <begin position="1"/>
        <end position="199"/>
    </location>
</feature>
<sequence>MIFNLLLEYASGGSLSDLINKSSNRGLPESDVKRYTRSILRGLARIHECGFVHCDLKPDNILLVPVSSKNSFNGFNYMAKIADFGLSKAVKQNKRGRWDIGLRGTPVYLAPETVAENIQGPQSDIWALGCVVFEMLTGIWGEDRNMSFEDVCRLIGDENGLPEIPSGISRMGRNFLKACLVRKPMYRSSPEVLLDHPFIAGIDDDFWEGDESQEQGLDLGTSVMGENEDIPCYCSVFESESESDCSGSILVEESCLSSWSGDFGDDEVLLVRKSATFCECGDHSFALPAQPLKDGSWSMMMDILVLPLHNFVDDTE</sequence>
<keyword evidence="2" id="KW-0808">Transferase</keyword>
<dbReference type="InterPro" id="IPR011009">
    <property type="entry name" value="Kinase-like_dom_sf"/>
</dbReference>
<dbReference type="Proteomes" id="UP001163823">
    <property type="component" value="Chromosome 14"/>
</dbReference>
<dbReference type="InterPro" id="IPR000719">
    <property type="entry name" value="Prot_kinase_dom"/>
</dbReference>